<keyword evidence="2" id="KW-1185">Reference proteome</keyword>
<dbReference type="Gene3D" id="3.40.50.1820">
    <property type="entry name" value="alpha/beta hydrolase"/>
    <property type="match status" value="1"/>
</dbReference>
<dbReference type="InterPro" id="IPR029058">
    <property type="entry name" value="AB_hydrolase_fold"/>
</dbReference>
<name>A0A1M4UNL4_9BACT</name>
<dbReference type="SUPFAM" id="SSF53474">
    <property type="entry name" value="alpha/beta-Hydrolases"/>
    <property type="match status" value="1"/>
</dbReference>
<keyword evidence="1" id="KW-0378">Hydrolase</keyword>
<protein>
    <submittedName>
        <fullName evidence="1">Dienelactone hydrolase</fullName>
    </submittedName>
</protein>
<reference evidence="1 2" key="1">
    <citation type="submission" date="2016-11" db="EMBL/GenBank/DDBJ databases">
        <authorList>
            <person name="Jaros S."/>
            <person name="Januszkiewicz K."/>
            <person name="Wedrychowicz H."/>
        </authorList>
    </citation>
    <scope>NUCLEOTIDE SEQUENCE [LARGE SCALE GENOMIC DNA]</scope>
    <source>
        <strain evidence="1 2">DSM 18119</strain>
    </source>
</reference>
<sequence>MSVYILSDFMDTYDKITISIPLENVELKGDMALPANAHALVVFAHGSGSSRLSPRNQLVATYLNSIGLGTLLFDLLTYEEDKNYSTRFDINLLADRLLKATLWVEGQNWGKNVQIGYFGASTGAAAALVAASKLSQVLAVVSRGGRPDLAFSALPKVKAATLLIVGSLDSQVLQLNKQAYNQLSTEKKLEVVAGASHLFEEEGTMDQVCLLAGNWFEKHLQPIPLLND</sequence>
<dbReference type="Proteomes" id="UP000184048">
    <property type="component" value="Unassembled WGS sequence"/>
</dbReference>
<accession>A0A1M4UNL4</accession>
<dbReference type="GO" id="GO:0016787">
    <property type="term" value="F:hydrolase activity"/>
    <property type="evidence" value="ECO:0007669"/>
    <property type="project" value="UniProtKB-KW"/>
</dbReference>
<organism evidence="1 2">
    <name type="scientific">Flavisolibacter ginsengisoli DSM 18119</name>
    <dbReference type="NCBI Taxonomy" id="1121884"/>
    <lineage>
        <taxon>Bacteria</taxon>
        <taxon>Pseudomonadati</taxon>
        <taxon>Bacteroidota</taxon>
        <taxon>Chitinophagia</taxon>
        <taxon>Chitinophagales</taxon>
        <taxon>Chitinophagaceae</taxon>
        <taxon>Flavisolibacter</taxon>
    </lineage>
</organism>
<evidence type="ECO:0000313" key="2">
    <source>
        <dbReference type="Proteomes" id="UP000184048"/>
    </source>
</evidence>
<evidence type="ECO:0000313" key="1">
    <source>
        <dbReference type="EMBL" id="SHE58372.1"/>
    </source>
</evidence>
<dbReference type="EMBL" id="FQUU01000002">
    <property type="protein sequence ID" value="SHE58372.1"/>
    <property type="molecule type" value="Genomic_DNA"/>
</dbReference>
<proteinExistence type="predicted"/>
<gene>
    <name evidence="1" type="ORF">SAMN02745131_00724</name>
</gene>
<dbReference type="STRING" id="1121884.SAMN02745131_00724"/>
<dbReference type="AlphaFoldDB" id="A0A1M4UNL4"/>
<dbReference type="RefSeq" id="WP_245793000.1">
    <property type="nucleotide sequence ID" value="NZ_FQUU01000002.1"/>
</dbReference>